<dbReference type="GO" id="GO:0005737">
    <property type="term" value="C:cytoplasm"/>
    <property type="evidence" value="ECO:0007669"/>
    <property type="project" value="UniProtKB-ARBA"/>
</dbReference>
<sequence length="963" mass="108849">MKNLFMLSALTSALILAGCSSSETQSNNAQVAAQSQQALTEQVIKSPNDEREYRVVTLPNQLEVLLVSDPNTEKSAASLSVGVGLLKDPMTQQGMAHYLEHMLFLGTDKYPDTNGYSEFMSNNGGSQNAYTWLDITNYMFKVNNNAYDEALDRFSDFFKAPKLYAEYADKEKNAVNAEWSMRREMDFFGQFKLARQLLGEHPANRFLIGNNETLGDKEDSALHDELVKFYNQYYSANIMKVAMISNEPLDQMETLAKKHFASIENDNIEPPETTDKIDFAEAGKKRIHYVPNEDVKQLRLEFIINNNQDQFAAKPNRFVTYLLGSEMPGTPTERLKSMGLISSLNASASPTQYGNYGALTLDINLTDAGMQHREDITALIMQYINMIKEQGVDQKYFKEIQTSLANSFRFLEKGDEFSYVSSLAEAMQNYPAQYVISAPYEYKAFDAAAVNEVLDQLTPEHLRVWYISKDEPHDQALSFYDGKYKVAGITDAEVATWSNEPQVAINLPKVNTLLPENFDLKSNADFEQPKIVIEEPGIEVWQYPSQVFSDQPRGVLTTIINNPDPVTDIKKSVLLSLWQDLYNLRVSALSTEASIAGMNLSLNDSRGLTFNISGFTDKQPELMQRALNELTFDVEPQAFAQAVDRLVRGIKNKGQQFPLYQSFDAYGQIIREGQFADERLIETAQNVKPADLAGYMDELLASNSIKMFAFGNYDKADLQLAVNEIKGVLPANRNITEFRTARFWKPQANTSLVLRKDLSVADVGIVDAHINGTPSFATQAAATVLQGHFRTEAFDTLRTEEQLAYAVGTFAPQLDRYTGFGLYIQTPVKNVADMQARFESFKQEYWETLQNLEPATFEQLKASTLVTLNEPPKNLTEELQPVISDWYLDRYNFDTKQQLIDAVEQVTLDDAKQFYQDTMLNDNSARISVQLRGEKFQDADFADLPDQLVIDDLAKFHQEMPKQ</sequence>
<comment type="caution">
    <text evidence="20">The sequence shown here is derived from an EMBL/GenBank/DDBJ whole genome shotgun (WGS) entry which is preliminary data.</text>
</comment>
<dbReference type="InterPro" id="IPR054734">
    <property type="entry name" value="PqqF-like_C_4"/>
</dbReference>
<dbReference type="PANTHER" id="PTHR43690:SF18">
    <property type="entry name" value="INSULIN-DEGRADING ENZYME-RELATED"/>
    <property type="match status" value="1"/>
</dbReference>
<comment type="cofactor">
    <cofactor evidence="1">
        <name>Zn(2+)</name>
        <dbReference type="ChEBI" id="CHEBI:29105"/>
    </cofactor>
</comment>
<dbReference type="FunFam" id="3.30.830.10:FF:000012">
    <property type="entry name" value="Protease 3"/>
    <property type="match status" value="1"/>
</dbReference>
<dbReference type="Pfam" id="PF05193">
    <property type="entry name" value="Peptidase_M16_C"/>
    <property type="match status" value="1"/>
</dbReference>
<evidence type="ECO:0000256" key="13">
    <source>
        <dbReference type="ARBA" id="ARBA00033450"/>
    </source>
</evidence>
<feature type="signal peptide" evidence="15">
    <location>
        <begin position="1"/>
        <end position="17"/>
    </location>
</feature>
<dbReference type="InterPro" id="IPR001431">
    <property type="entry name" value="Pept_M16_Zn_BS"/>
</dbReference>
<dbReference type="InterPro" id="IPR011765">
    <property type="entry name" value="Pept_M16_N"/>
</dbReference>
<dbReference type="SUPFAM" id="SSF63411">
    <property type="entry name" value="LuxS/MPP-like metallohydrolase"/>
    <property type="match status" value="4"/>
</dbReference>
<feature type="domain" description="Peptidase M16 N-terminal" evidence="16">
    <location>
        <begin position="64"/>
        <end position="198"/>
    </location>
</feature>
<evidence type="ECO:0000256" key="14">
    <source>
        <dbReference type="RuleBase" id="RU004447"/>
    </source>
</evidence>
<reference evidence="21" key="1">
    <citation type="journal article" date="2018" name="Front. Microbiol.">
        <title>Genome-Based Analysis Reveals the Taxonomy and Diversity of the Family Idiomarinaceae.</title>
        <authorList>
            <person name="Liu Y."/>
            <person name="Lai Q."/>
            <person name="Shao Z."/>
        </authorList>
    </citation>
    <scope>NUCLEOTIDE SEQUENCE [LARGE SCALE GENOMIC DNA]</scope>
    <source>
        <strain evidence="21">F23</strain>
    </source>
</reference>
<evidence type="ECO:0000256" key="1">
    <source>
        <dbReference type="ARBA" id="ARBA00001947"/>
    </source>
</evidence>
<dbReference type="PANTHER" id="PTHR43690">
    <property type="entry name" value="NARDILYSIN"/>
    <property type="match status" value="1"/>
</dbReference>
<keyword evidence="9" id="KW-0862">Zinc</keyword>
<dbReference type="InterPro" id="IPR050626">
    <property type="entry name" value="Peptidase_M16"/>
</dbReference>
<evidence type="ECO:0000256" key="15">
    <source>
        <dbReference type="SAM" id="SignalP"/>
    </source>
</evidence>
<evidence type="ECO:0000259" key="17">
    <source>
        <dbReference type="Pfam" id="PF05193"/>
    </source>
</evidence>
<dbReference type="InterPro" id="IPR007863">
    <property type="entry name" value="Peptidase_M16_C"/>
</dbReference>
<keyword evidence="21" id="KW-1185">Reference proteome</keyword>
<feature type="chain" id="PRO_5019018390" description="Protease 3" evidence="15">
    <location>
        <begin position="18"/>
        <end position="963"/>
    </location>
</feature>
<evidence type="ECO:0000259" key="18">
    <source>
        <dbReference type="Pfam" id="PF16187"/>
    </source>
</evidence>
<dbReference type="Proteomes" id="UP000287330">
    <property type="component" value="Unassembled WGS sequence"/>
</dbReference>
<dbReference type="GO" id="GO:0046872">
    <property type="term" value="F:metal ion binding"/>
    <property type="evidence" value="ECO:0007669"/>
    <property type="project" value="UniProtKB-KW"/>
</dbReference>
<evidence type="ECO:0000256" key="7">
    <source>
        <dbReference type="ARBA" id="ARBA00022723"/>
    </source>
</evidence>
<evidence type="ECO:0000313" key="20">
    <source>
        <dbReference type="EMBL" id="RUO57064.1"/>
    </source>
</evidence>
<evidence type="ECO:0000256" key="4">
    <source>
        <dbReference type="ARBA" id="ARBA00012449"/>
    </source>
</evidence>
<evidence type="ECO:0000256" key="6">
    <source>
        <dbReference type="ARBA" id="ARBA00022670"/>
    </source>
</evidence>
<keyword evidence="10" id="KW-0482">Metalloprotease</keyword>
<evidence type="ECO:0000256" key="5">
    <source>
        <dbReference type="ARBA" id="ARBA00017565"/>
    </source>
</evidence>
<evidence type="ECO:0000256" key="3">
    <source>
        <dbReference type="ARBA" id="ARBA00007261"/>
    </source>
</evidence>
<evidence type="ECO:0000259" key="16">
    <source>
        <dbReference type="Pfam" id="PF00675"/>
    </source>
</evidence>
<dbReference type="EC" id="3.4.24.55" evidence="4"/>
<dbReference type="RefSeq" id="WP_110574584.1">
    <property type="nucleotide sequence ID" value="NZ_PIPV01000003.1"/>
</dbReference>
<dbReference type="GO" id="GO:0004222">
    <property type="term" value="F:metalloendopeptidase activity"/>
    <property type="evidence" value="ECO:0007669"/>
    <property type="project" value="UniProtKB-EC"/>
</dbReference>
<dbReference type="EMBL" id="PIPV01000003">
    <property type="protein sequence ID" value="RUO57064.1"/>
    <property type="molecule type" value="Genomic_DNA"/>
</dbReference>
<keyword evidence="15" id="KW-0732">Signal</keyword>
<feature type="domain" description="Coenzyme PQQ synthesis protein F-like C-terminal lobe" evidence="19">
    <location>
        <begin position="788"/>
        <end position="880"/>
    </location>
</feature>
<dbReference type="OrthoDB" id="9811314at2"/>
<dbReference type="PROSITE" id="PS00143">
    <property type="entry name" value="INSULINASE"/>
    <property type="match status" value="1"/>
</dbReference>
<protein>
    <recommendedName>
        <fullName evidence="5">Protease 3</fullName>
        <ecNumber evidence="4">3.4.24.55</ecNumber>
    </recommendedName>
    <alternativeName>
        <fullName evidence="13">Pitrilysin</fullName>
    </alternativeName>
    <alternativeName>
        <fullName evidence="12">Protease III</fullName>
    </alternativeName>
    <alternativeName>
        <fullName evidence="11">Protease pi</fullName>
    </alternativeName>
</protein>
<keyword evidence="7" id="KW-0479">Metal-binding</keyword>
<evidence type="ECO:0000256" key="9">
    <source>
        <dbReference type="ARBA" id="ARBA00022833"/>
    </source>
</evidence>
<evidence type="ECO:0000256" key="12">
    <source>
        <dbReference type="ARBA" id="ARBA00031184"/>
    </source>
</evidence>
<dbReference type="Pfam" id="PF00675">
    <property type="entry name" value="Peptidase_M16"/>
    <property type="match status" value="1"/>
</dbReference>
<dbReference type="InterPro" id="IPR032632">
    <property type="entry name" value="Peptidase_M16_M"/>
</dbReference>
<dbReference type="Pfam" id="PF16187">
    <property type="entry name" value="Peptidase_M16_M"/>
    <property type="match status" value="1"/>
</dbReference>
<evidence type="ECO:0000256" key="11">
    <source>
        <dbReference type="ARBA" id="ARBA00029597"/>
    </source>
</evidence>
<dbReference type="PROSITE" id="PS51257">
    <property type="entry name" value="PROKAR_LIPOPROTEIN"/>
    <property type="match status" value="1"/>
</dbReference>
<evidence type="ECO:0000256" key="8">
    <source>
        <dbReference type="ARBA" id="ARBA00022801"/>
    </source>
</evidence>
<evidence type="ECO:0000256" key="2">
    <source>
        <dbReference type="ARBA" id="ARBA00002184"/>
    </source>
</evidence>
<proteinExistence type="inferred from homology"/>
<accession>A0A432Y7W7</accession>
<keyword evidence="8" id="KW-0378">Hydrolase</keyword>
<dbReference type="Gene3D" id="3.30.830.10">
    <property type="entry name" value="Metalloenzyme, LuxS/M16 peptidase-like"/>
    <property type="match status" value="4"/>
</dbReference>
<dbReference type="Pfam" id="PF22456">
    <property type="entry name" value="PqqF-like_C_4"/>
    <property type="match status" value="1"/>
</dbReference>
<comment type="function">
    <text evidence="2">Endopeptidase that degrades small peptides of less than 7 kDa, such as glucagon and insulin.</text>
</comment>
<gene>
    <name evidence="20" type="ORF">CWE25_05145</name>
</gene>
<organism evidence="20 21">
    <name type="scientific">Idiomarina fontislapidosi</name>
    <dbReference type="NCBI Taxonomy" id="263723"/>
    <lineage>
        <taxon>Bacteria</taxon>
        <taxon>Pseudomonadati</taxon>
        <taxon>Pseudomonadota</taxon>
        <taxon>Gammaproteobacteria</taxon>
        <taxon>Alteromonadales</taxon>
        <taxon>Idiomarinaceae</taxon>
        <taxon>Idiomarina</taxon>
    </lineage>
</organism>
<feature type="domain" description="Peptidase M16 middle/third" evidence="18">
    <location>
        <begin position="408"/>
        <end position="682"/>
    </location>
</feature>
<name>A0A432Y7W7_9GAMM</name>
<evidence type="ECO:0000313" key="21">
    <source>
        <dbReference type="Proteomes" id="UP000287330"/>
    </source>
</evidence>
<keyword evidence="6" id="KW-0645">Protease</keyword>
<feature type="domain" description="Peptidase M16 C-terminal" evidence="17">
    <location>
        <begin position="223"/>
        <end position="404"/>
    </location>
</feature>
<dbReference type="AlphaFoldDB" id="A0A432Y7W7"/>
<evidence type="ECO:0000256" key="10">
    <source>
        <dbReference type="ARBA" id="ARBA00023049"/>
    </source>
</evidence>
<dbReference type="InterPro" id="IPR011249">
    <property type="entry name" value="Metalloenz_LuxS/M16"/>
</dbReference>
<evidence type="ECO:0000259" key="19">
    <source>
        <dbReference type="Pfam" id="PF22456"/>
    </source>
</evidence>
<comment type="similarity">
    <text evidence="3 14">Belongs to the peptidase M16 family.</text>
</comment>
<dbReference type="GO" id="GO:0006508">
    <property type="term" value="P:proteolysis"/>
    <property type="evidence" value="ECO:0007669"/>
    <property type="project" value="UniProtKB-KW"/>
</dbReference>